<evidence type="ECO:0000256" key="1">
    <source>
        <dbReference type="ARBA" id="ARBA00022703"/>
    </source>
</evidence>
<proteinExistence type="predicted"/>
<dbReference type="InterPro" id="IPR008383">
    <property type="entry name" value="API5"/>
</dbReference>
<dbReference type="GO" id="GO:0003729">
    <property type="term" value="F:mRNA binding"/>
    <property type="evidence" value="ECO:0007669"/>
    <property type="project" value="TreeGrafter"/>
</dbReference>
<dbReference type="Pfam" id="PF05918">
    <property type="entry name" value="API5"/>
    <property type="match status" value="1"/>
</dbReference>
<dbReference type="Proteomes" id="UP001064489">
    <property type="component" value="Chromosome 12"/>
</dbReference>
<evidence type="ECO:0000313" key="2">
    <source>
        <dbReference type="EMBL" id="KAI9156121.1"/>
    </source>
</evidence>
<reference evidence="2" key="1">
    <citation type="journal article" date="2022" name="Plant J.">
        <title>Strategies of tolerance reflected in two North American maple genomes.</title>
        <authorList>
            <person name="McEvoy S.L."/>
            <person name="Sezen U.U."/>
            <person name="Trouern-Trend A."/>
            <person name="McMahon S.M."/>
            <person name="Schaberg P.G."/>
            <person name="Yang J."/>
            <person name="Wegrzyn J.L."/>
            <person name="Swenson N.G."/>
        </authorList>
    </citation>
    <scope>NUCLEOTIDE SEQUENCE</scope>
    <source>
        <strain evidence="2">91603</strain>
    </source>
</reference>
<dbReference type="AlphaFoldDB" id="A0AAD5NFY5"/>
<comment type="caution">
    <text evidence="2">The sequence shown here is derived from an EMBL/GenBank/DDBJ whole genome shotgun (WGS) entry which is preliminary data.</text>
</comment>
<dbReference type="GO" id="GO:0043067">
    <property type="term" value="P:regulation of programmed cell death"/>
    <property type="evidence" value="ECO:0007669"/>
    <property type="project" value="TreeGrafter"/>
</dbReference>
<protein>
    <submittedName>
        <fullName evidence="2">Uncharacterized protein</fullName>
    </submittedName>
</protein>
<keyword evidence="3" id="KW-1185">Reference proteome</keyword>
<name>A0AAD5NFY5_ACENE</name>
<dbReference type="EMBL" id="JAJSOW010000107">
    <property type="protein sequence ID" value="KAI9156121.1"/>
    <property type="molecule type" value="Genomic_DNA"/>
</dbReference>
<keyword evidence="1" id="KW-0053">Apoptosis</keyword>
<sequence length="204" mass="23668">MDFLKSLSIFGYESSYLIKGHANFDEPFKVLKAGEFLSFLYMTLHFFLRGTSSKKFVEYLNKNILLVFDQLLEEQKRRLLQAIVESSPYTSHESQEMILPPIVFLLEKCMPLKKADGEQMDFAYVEYLLYVYHHIVCNMSTNHQMSQTLTNRLETVKHLTKTTMKGKGAAKHKKEMAAAKYDKAMDDITWNNILTMTESLLIAL</sequence>
<dbReference type="GO" id="GO:0005634">
    <property type="term" value="C:nucleus"/>
    <property type="evidence" value="ECO:0007669"/>
    <property type="project" value="TreeGrafter"/>
</dbReference>
<gene>
    <name evidence="2" type="ORF">LWI28_000909</name>
</gene>
<evidence type="ECO:0000313" key="3">
    <source>
        <dbReference type="Proteomes" id="UP001064489"/>
    </source>
</evidence>
<reference evidence="2" key="2">
    <citation type="submission" date="2023-02" db="EMBL/GenBank/DDBJ databases">
        <authorList>
            <person name="Swenson N.G."/>
            <person name="Wegrzyn J.L."/>
            <person name="Mcevoy S.L."/>
        </authorList>
    </citation>
    <scope>NUCLEOTIDE SEQUENCE</scope>
    <source>
        <strain evidence="2">91603</strain>
        <tissue evidence="2">Leaf</tissue>
    </source>
</reference>
<dbReference type="PANTHER" id="PTHR12758">
    <property type="entry name" value="APOPTOSIS INHIBITOR 5-RELATED"/>
    <property type="match status" value="1"/>
</dbReference>
<organism evidence="2 3">
    <name type="scientific">Acer negundo</name>
    <name type="common">Box elder</name>
    <dbReference type="NCBI Taxonomy" id="4023"/>
    <lineage>
        <taxon>Eukaryota</taxon>
        <taxon>Viridiplantae</taxon>
        <taxon>Streptophyta</taxon>
        <taxon>Embryophyta</taxon>
        <taxon>Tracheophyta</taxon>
        <taxon>Spermatophyta</taxon>
        <taxon>Magnoliopsida</taxon>
        <taxon>eudicotyledons</taxon>
        <taxon>Gunneridae</taxon>
        <taxon>Pentapetalae</taxon>
        <taxon>rosids</taxon>
        <taxon>malvids</taxon>
        <taxon>Sapindales</taxon>
        <taxon>Sapindaceae</taxon>
        <taxon>Hippocastanoideae</taxon>
        <taxon>Acereae</taxon>
        <taxon>Acer</taxon>
    </lineage>
</organism>
<dbReference type="PANTHER" id="PTHR12758:SF19">
    <property type="entry name" value="APOPTOSIS INHIBITOR 5"/>
    <property type="match status" value="1"/>
</dbReference>
<accession>A0AAD5NFY5</accession>